<dbReference type="SMART" id="SM00316">
    <property type="entry name" value="S1"/>
    <property type="match status" value="1"/>
</dbReference>
<evidence type="ECO:0000259" key="2">
    <source>
        <dbReference type="PROSITE" id="PS50126"/>
    </source>
</evidence>
<dbReference type="GO" id="GO:0019843">
    <property type="term" value="F:rRNA binding"/>
    <property type="evidence" value="ECO:0007669"/>
    <property type="project" value="EnsemblPlants"/>
</dbReference>
<dbReference type="Gene3D" id="2.40.50.140">
    <property type="entry name" value="Nucleic acid-binding proteins"/>
    <property type="match status" value="1"/>
</dbReference>
<evidence type="ECO:0000256" key="1">
    <source>
        <dbReference type="SAM" id="MobiDB-lite"/>
    </source>
</evidence>
<feature type="region of interest" description="Disordered" evidence="1">
    <location>
        <begin position="306"/>
        <end position="344"/>
    </location>
</feature>
<protein>
    <recommendedName>
        <fullName evidence="2">S1 motif domain-containing protein</fullName>
    </recommendedName>
</protein>
<reference evidence="3" key="1">
    <citation type="submission" date="2021-01" db="UniProtKB">
        <authorList>
            <consortium name="EnsemblPlants"/>
        </authorList>
    </citation>
    <scope>IDENTIFICATION</scope>
</reference>
<dbReference type="OMA" id="QMELNFG"/>
<feature type="compositionally biased region" description="Low complexity" evidence="1">
    <location>
        <begin position="13"/>
        <end position="28"/>
    </location>
</feature>
<feature type="region of interest" description="Disordered" evidence="1">
    <location>
        <begin position="1"/>
        <end position="28"/>
    </location>
</feature>
<organism evidence="3 4">
    <name type="scientific">Kalanchoe fedtschenkoi</name>
    <name type="common">Lavender scallops</name>
    <name type="synonym">South American air plant</name>
    <dbReference type="NCBI Taxonomy" id="63787"/>
    <lineage>
        <taxon>Eukaryota</taxon>
        <taxon>Viridiplantae</taxon>
        <taxon>Streptophyta</taxon>
        <taxon>Embryophyta</taxon>
        <taxon>Tracheophyta</taxon>
        <taxon>Spermatophyta</taxon>
        <taxon>Magnoliopsida</taxon>
        <taxon>eudicotyledons</taxon>
        <taxon>Gunneridae</taxon>
        <taxon>Pentapetalae</taxon>
        <taxon>Saxifragales</taxon>
        <taxon>Crassulaceae</taxon>
        <taxon>Kalanchoe</taxon>
    </lineage>
</organism>
<dbReference type="Gramene" id="Kaladp0824s0013.1.v1.1">
    <property type="protein sequence ID" value="Kaladp0824s0013.1.v1.1"/>
    <property type="gene ID" value="Kaladp0824s0013.v1.1"/>
</dbReference>
<dbReference type="GO" id="GO:0003729">
    <property type="term" value="F:mRNA binding"/>
    <property type="evidence" value="ECO:0007669"/>
    <property type="project" value="EnsemblPlants"/>
</dbReference>
<feature type="compositionally biased region" description="Polar residues" evidence="1">
    <location>
        <begin position="308"/>
        <end position="328"/>
    </location>
</feature>
<dbReference type="Proteomes" id="UP000594263">
    <property type="component" value="Unplaced"/>
</dbReference>
<keyword evidence="4" id="KW-1185">Reference proteome</keyword>
<dbReference type="GO" id="GO:0009507">
    <property type="term" value="C:chloroplast"/>
    <property type="evidence" value="ECO:0007669"/>
    <property type="project" value="EnsemblPlants"/>
</dbReference>
<dbReference type="EnsemblPlants" id="Kaladp0824s0013.1.v1.1">
    <property type="protein sequence ID" value="Kaladp0824s0013.1.v1.1"/>
    <property type="gene ID" value="Kaladp0824s0013.v1.1"/>
</dbReference>
<evidence type="ECO:0000313" key="3">
    <source>
        <dbReference type="EnsemblPlants" id="Kaladp0824s0013.1.v1.1"/>
    </source>
</evidence>
<dbReference type="GO" id="GO:0034337">
    <property type="term" value="P:RNA folding"/>
    <property type="evidence" value="ECO:0007669"/>
    <property type="project" value="EnsemblPlants"/>
</dbReference>
<evidence type="ECO:0000313" key="4">
    <source>
        <dbReference type="Proteomes" id="UP000594263"/>
    </source>
</evidence>
<dbReference type="AlphaFoldDB" id="A0A7N0VHD4"/>
<dbReference type="GO" id="GO:1901259">
    <property type="term" value="P:chloroplast rRNA processing"/>
    <property type="evidence" value="ECO:0007669"/>
    <property type="project" value="EnsemblPlants"/>
</dbReference>
<feature type="compositionally biased region" description="Polar residues" evidence="1">
    <location>
        <begin position="1"/>
        <end position="12"/>
    </location>
</feature>
<dbReference type="Pfam" id="PF00575">
    <property type="entry name" value="S1"/>
    <property type="match status" value="1"/>
</dbReference>
<dbReference type="SUPFAM" id="SSF50249">
    <property type="entry name" value="Nucleic acid-binding proteins"/>
    <property type="match status" value="1"/>
</dbReference>
<dbReference type="PANTHER" id="PTHR47600:SF1">
    <property type="entry name" value="NUCLEIC ACID-BINDING, OB-FOLD-LIKE PROTEIN"/>
    <property type="match status" value="1"/>
</dbReference>
<feature type="domain" description="S1 motif" evidence="2">
    <location>
        <begin position="613"/>
        <end position="681"/>
    </location>
</feature>
<dbReference type="InterPro" id="IPR003029">
    <property type="entry name" value="S1_domain"/>
</dbReference>
<proteinExistence type="predicted"/>
<accession>A0A7N0VHD4</accession>
<name>A0A7N0VHD4_KALFE</name>
<feature type="compositionally biased region" description="Basic and acidic residues" evidence="1">
    <location>
        <begin position="390"/>
        <end position="402"/>
    </location>
</feature>
<dbReference type="PROSITE" id="PS50126">
    <property type="entry name" value="S1"/>
    <property type="match status" value="1"/>
</dbReference>
<dbReference type="InterPro" id="IPR012340">
    <property type="entry name" value="NA-bd_OB-fold"/>
</dbReference>
<feature type="region of interest" description="Disordered" evidence="1">
    <location>
        <begin position="390"/>
        <end position="424"/>
    </location>
</feature>
<sequence>MDSALVSTTSPLSVTRSFSTSPYSSSPPTRRLSFFFRSAPTKFLLFASKGDDVPKLDQWELMELKFGRMIGEDPKLTLAKIMGKRLNPDASALDIEKSFYKNKGKLDIEEVPFNAPTKLKSSVDSQVEVSLDASKSSGALNLMRPVPKKGVQFTSQVRPVLKEIKKPNTSAGDASAIERPARTIPNVILRKPGFYKEDDSENAKLERLNMSIKPNLNLKMVNEINKEQFTDMTLLRKPTPMSESVSSDQLLYGDRGTRQIDEQQPQEISRGFTMSKKPERVSNVDYISDENPSIIFEDAVTIGDDLRGSSSQVGDNFTWEDTPTTGEFQSRPESEEDSFSEQSRLKEELFLELQAPTKPDVGYMKEEAAAGKPPGTKLTDDSAGISIEETLHGKPKRMDQSLKETASPKNVPKGLGNTDSNSSKNTEFENIIMTSPLKEQEEVDWARAEDLIRTSGRADVELISSSTRGFVVSFGSLIGFLPYRNLAAKWKFLAFESWLRRKGLDPSQYRQSLGIIRGNDAANANPSFDVIHESDIDLKTGCEVNGNMSLEDLLQIYDQEKIKFLSSFIGQKIKVNVLLANKRSRKLIFSVKPREKEELIEKKRNLMAKLSVGDVVKCVIKKVTYLGIFVEVDGVPALIHQTEVSWDSTLDPTSMYKIGQVVEAKVHQLDFALERIFLSLKEITPDPLIEALESVVGEQGSLERMVEPAEPATEWADVDSLIRELEQMEGVQSVSKGRYFLSPGLAPTFQVYMASMHENQYKLLARAGNQVQEVIVEASLGKEEMKSAILACTNRVE</sequence>
<dbReference type="PANTHER" id="PTHR47600">
    <property type="entry name" value="NUCLEIC ACID-BINDING, OB-FOLD-LIKE PROTEIN"/>
    <property type="match status" value="1"/>
</dbReference>